<evidence type="ECO:0000313" key="3">
    <source>
        <dbReference type="EMBL" id="KAE9052814.1"/>
    </source>
</evidence>
<protein>
    <recommendedName>
        <fullName evidence="5">TOG domain-containing protein</fullName>
    </recommendedName>
</protein>
<accession>A0A6A3PEJ0</accession>
<dbReference type="InterPro" id="IPR011989">
    <property type="entry name" value="ARM-like"/>
</dbReference>
<name>A0A6A3PEJ0_9STRA</name>
<evidence type="ECO:0008006" key="5">
    <source>
        <dbReference type="Google" id="ProtNLM"/>
    </source>
</evidence>
<dbReference type="InterPro" id="IPR000357">
    <property type="entry name" value="HEAT"/>
</dbReference>
<dbReference type="PROSITE" id="PS50077">
    <property type="entry name" value="HEAT_REPEAT"/>
    <property type="match status" value="2"/>
</dbReference>
<organism evidence="3 4">
    <name type="scientific">Phytophthora rubi</name>
    <dbReference type="NCBI Taxonomy" id="129364"/>
    <lineage>
        <taxon>Eukaryota</taxon>
        <taxon>Sar</taxon>
        <taxon>Stramenopiles</taxon>
        <taxon>Oomycota</taxon>
        <taxon>Peronosporomycetes</taxon>
        <taxon>Peronosporales</taxon>
        <taxon>Peronosporaceae</taxon>
        <taxon>Phytophthora</taxon>
    </lineage>
</organism>
<dbReference type="EMBL" id="QXFV01000004">
    <property type="protein sequence ID" value="KAE9052814.1"/>
    <property type="molecule type" value="Genomic_DNA"/>
</dbReference>
<dbReference type="Pfam" id="PF02985">
    <property type="entry name" value="HEAT"/>
    <property type="match status" value="1"/>
</dbReference>
<dbReference type="SUPFAM" id="SSF48371">
    <property type="entry name" value="ARM repeat"/>
    <property type="match status" value="1"/>
</dbReference>
<feature type="repeat" description="HEAT" evidence="2">
    <location>
        <begin position="353"/>
        <end position="391"/>
    </location>
</feature>
<dbReference type="Proteomes" id="UP000429607">
    <property type="component" value="Unassembled WGS sequence"/>
</dbReference>
<comment type="caution">
    <text evidence="3">The sequence shown here is derived from an EMBL/GenBank/DDBJ whole genome shotgun (WGS) entry which is preliminary data.</text>
</comment>
<sequence length="435" mass="48622">MEDLGFFNEREAECFEREDTLSQSDLEKLNVDENMPEMERAEKLLKTGLDKQKISILNSLPKILASNNSKTNLSVMLDCMKGVWQKYESEMNADPAVLLELFKGLASLACATVDGKVLSYPVVTFHEEYAEQLEACRTEKKNAVFLLSDEQVAKLLVPFALDIIAEIQQKDYAEEASLAVIALLPRIGTSLKKTQMMALCQDTDAEVRKCMCIQLDGLARAVGEEHACSELLPELLELLQDEEEQVKQTAFLTLVSLIDFFPAKDRVKLIIPEFVSMAESLPDYLVPSLTEQFGHLVTKLSALNHLGNDIGQALLQSYAKLCSHEELEIRQFCAYNFPAIVKAFGTTYASTLMDDLLAKLASDPNEEVRHSIAAGIHEVAVLLGQQRALRYLRTLVLNLMNDESPLVQGMAISRSPQLLSAMINPNDEEQKVFRL</sequence>
<dbReference type="AlphaFoldDB" id="A0A6A3PEJ0"/>
<dbReference type="PANTHER" id="PTHR21467:SF0">
    <property type="entry name" value="SERINE_THREONINE-PROTEIN PHOSPHATASE 4 REGULATORY SUBUNIT 4"/>
    <property type="match status" value="1"/>
</dbReference>
<dbReference type="InterPro" id="IPR016024">
    <property type="entry name" value="ARM-type_fold"/>
</dbReference>
<evidence type="ECO:0000256" key="1">
    <source>
        <dbReference type="ARBA" id="ARBA00022737"/>
    </source>
</evidence>
<dbReference type="PANTHER" id="PTHR21467">
    <property type="entry name" value="PROTEIN PHOSPHATASE 4 REGULATORY SUBUNIT 4 PPP4R4"/>
    <property type="match status" value="1"/>
</dbReference>
<dbReference type="InterPro" id="IPR039918">
    <property type="entry name" value="PPP4R4"/>
</dbReference>
<keyword evidence="1" id="KW-0677">Repeat</keyword>
<proteinExistence type="predicted"/>
<reference evidence="3 4" key="1">
    <citation type="submission" date="2018-09" db="EMBL/GenBank/DDBJ databases">
        <title>Genomic investigation of the strawberry pathogen Phytophthora fragariae indicates pathogenicity is determined by transcriptional variation in three key races.</title>
        <authorList>
            <person name="Adams T.M."/>
            <person name="Armitage A.D."/>
            <person name="Sobczyk M.K."/>
            <person name="Bates H.J."/>
            <person name="Dunwell J.M."/>
            <person name="Nellist C.F."/>
            <person name="Harrison R.J."/>
        </authorList>
    </citation>
    <scope>NUCLEOTIDE SEQUENCE [LARGE SCALE GENOMIC DNA]</scope>
    <source>
        <strain evidence="3 4">SCRP249</strain>
    </source>
</reference>
<evidence type="ECO:0000313" key="4">
    <source>
        <dbReference type="Proteomes" id="UP000429607"/>
    </source>
</evidence>
<dbReference type="InterPro" id="IPR021133">
    <property type="entry name" value="HEAT_type_2"/>
</dbReference>
<gene>
    <name evidence="3" type="ORF">PR001_g194</name>
</gene>
<evidence type="ECO:0000256" key="2">
    <source>
        <dbReference type="PROSITE-ProRule" id="PRU00103"/>
    </source>
</evidence>
<dbReference type="Gene3D" id="1.25.10.10">
    <property type="entry name" value="Leucine-rich Repeat Variant"/>
    <property type="match status" value="1"/>
</dbReference>
<feature type="repeat" description="HEAT" evidence="2">
    <location>
        <begin position="231"/>
        <end position="269"/>
    </location>
</feature>